<evidence type="ECO:0000313" key="1">
    <source>
        <dbReference type="EMBL" id="SVC05608.1"/>
    </source>
</evidence>
<reference evidence="1" key="1">
    <citation type="submission" date="2018-05" db="EMBL/GenBank/DDBJ databases">
        <authorList>
            <person name="Lanie J.A."/>
            <person name="Ng W.-L."/>
            <person name="Kazmierczak K.M."/>
            <person name="Andrzejewski T.M."/>
            <person name="Davidsen T.M."/>
            <person name="Wayne K.J."/>
            <person name="Tettelin H."/>
            <person name="Glass J.I."/>
            <person name="Rusch D."/>
            <person name="Podicherti R."/>
            <person name="Tsui H.-C.T."/>
            <person name="Winkler M.E."/>
        </authorList>
    </citation>
    <scope>NUCLEOTIDE SEQUENCE</scope>
</reference>
<dbReference type="EMBL" id="UINC01071013">
    <property type="protein sequence ID" value="SVC05608.1"/>
    <property type="molecule type" value="Genomic_DNA"/>
</dbReference>
<accession>A0A382J1C4</accession>
<evidence type="ECO:0008006" key="2">
    <source>
        <dbReference type="Google" id="ProtNLM"/>
    </source>
</evidence>
<dbReference type="AlphaFoldDB" id="A0A382J1C4"/>
<name>A0A382J1C4_9ZZZZ</name>
<protein>
    <recommendedName>
        <fullName evidence="2">MORN repeat protein</fullName>
    </recommendedName>
</protein>
<dbReference type="Gene3D" id="3.90.930.1">
    <property type="match status" value="1"/>
</dbReference>
<proteinExistence type="predicted"/>
<dbReference type="SUPFAM" id="SSF82185">
    <property type="entry name" value="Histone H3 K4-specific methyltransferase SET7/9 N-terminal domain"/>
    <property type="match status" value="1"/>
</dbReference>
<sequence>MLAEAACDSQEQRRRLQELATQEDSMKGPLLLSFSLIILACGGSGGDDGNLEPVDLATLVRGSEGVGDSEVFVTADNSVPYSGPVFSTFPTDSTKIREQGTLKDGEWDGLYESFYFNGELDSRILYTDTEYHGAFERYYFNGDVIAKGMYEMGSRCGDWIDVGGNDEVYPPCPD</sequence>
<organism evidence="1">
    <name type="scientific">marine metagenome</name>
    <dbReference type="NCBI Taxonomy" id="408172"/>
    <lineage>
        <taxon>unclassified sequences</taxon>
        <taxon>metagenomes</taxon>
        <taxon>ecological metagenomes</taxon>
    </lineage>
</organism>
<gene>
    <name evidence="1" type="ORF">METZ01_LOCUS258462</name>
</gene>